<evidence type="ECO:0000259" key="1">
    <source>
        <dbReference type="Pfam" id="PF02036"/>
    </source>
</evidence>
<dbReference type="EMBL" id="CADCTB010000084">
    <property type="protein sequence ID" value="CAA9232898.1"/>
    <property type="molecule type" value="Genomic_DNA"/>
</dbReference>
<gene>
    <name evidence="2" type="ORF">AVDCRST_MAG10-1259</name>
</gene>
<protein>
    <recommendedName>
        <fullName evidence="1">SCP2 domain-containing protein</fullName>
    </recommendedName>
</protein>
<evidence type="ECO:0000313" key="2">
    <source>
        <dbReference type="EMBL" id="CAA9232898.1"/>
    </source>
</evidence>
<dbReference type="Pfam" id="PF02036">
    <property type="entry name" value="SCP2"/>
    <property type="match status" value="1"/>
</dbReference>
<dbReference type="Gene3D" id="3.30.1050.10">
    <property type="entry name" value="SCP2 sterol-binding domain"/>
    <property type="match status" value="1"/>
</dbReference>
<dbReference type="SUPFAM" id="SSF55718">
    <property type="entry name" value="SCP-like"/>
    <property type="match status" value="1"/>
</dbReference>
<dbReference type="AlphaFoldDB" id="A0A6J4HSR2"/>
<feature type="domain" description="SCP2" evidence="1">
    <location>
        <begin position="34"/>
        <end position="95"/>
    </location>
</feature>
<organism evidence="2">
    <name type="scientific">uncultured Acidimicrobiales bacterium</name>
    <dbReference type="NCBI Taxonomy" id="310071"/>
    <lineage>
        <taxon>Bacteria</taxon>
        <taxon>Bacillati</taxon>
        <taxon>Actinomycetota</taxon>
        <taxon>Acidimicrobiia</taxon>
        <taxon>Acidimicrobiales</taxon>
        <taxon>environmental samples</taxon>
    </lineage>
</organism>
<name>A0A6J4HSR2_9ACTN</name>
<sequence>MRFLSPEWLEHMRVATATASTVVAVSVHQRVTGGPDGDVEYTMRLGDGAVRVEPGPASPPADVELSSDYATAAAINQGRMSPASAFAAGRLRVGGAVSSLVSHQEAFAEVGKLLARVAEATTY</sequence>
<accession>A0A6J4HSR2</accession>
<dbReference type="InterPro" id="IPR003033">
    <property type="entry name" value="SCP2_sterol-bd_dom"/>
</dbReference>
<reference evidence="2" key="1">
    <citation type="submission" date="2020-02" db="EMBL/GenBank/DDBJ databases">
        <authorList>
            <person name="Meier V. D."/>
        </authorList>
    </citation>
    <scope>NUCLEOTIDE SEQUENCE</scope>
    <source>
        <strain evidence="2">AVDCRST_MAG10</strain>
    </source>
</reference>
<dbReference type="InterPro" id="IPR036527">
    <property type="entry name" value="SCP2_sterol-bd_dom_sf"/>
</dbReference>
<proteinExistence type="predicted"/>